<feature type="domain" description="PatA-like N-terminal" evidence="1">
    <location>
        <begin position="4"/>
        <end position="169"/>
    </location>
</feature>
<accession>A0A3B7MF23</accession>
<dbReference type="RefSeq" id="WP_181494407.1">
    <property type="nucleotide sequence ID" value="NZ_CP032152.1"/>
</dbReference>
<keyword evidence="3" id="KW-1185">Reference proteome</keyword>
<protein>
    <submittedName>
        <fullName evidence="2">DUF4388 domain-containing protein</fullName>
    </submittedName>
</protein>
<dbReference type="InterPro" id="IPR025497">
    <property type="entry name" value="PatA-like_N"/>
</dbReference>
<evidence type="ECO:0000313" key="2">
    <source>
        <dbReference type="EMBL" id="AXY67994.1"/>
    </source>
</evidence>
<dbReference type="AlphaFoldDB" id="A0A3B7MF23"/>
<dbReference type="Proteomes" id="UP000261812">
    <property type="component" value="Chromosome"/>
</dbReference>
<name>A0A3B7MF23_9CYAN</name>
<evidence type="ECO:0000313" key="3">
    <source>
        <dbReference type="Proteomes" id="UP000261812"/>
    </source>
</evidence>
<dbReference type="PANTHER" id="PTHR36304:SF4">
    <property type="entry name" value="DUF4388 DOMAIN-CONTAINING PROTEIN"/>
    <property type="match status" value="1"/>
</dbReference>
<dbReference type="EMBL" id="CP032152">
    <property type="protein sequence ID" value="AXY67994.1"/>
    <property type="molecule type" value="Genomic_DNA"/>
</dbReference>
<organism evidence="2 3">
    <name type="scientific">Thermosynechococcus sichuanensis E542</name>
    <dbReference type="NCBI Taxonomy" id="2016101"/>
    <lineage>
        <taxon>Bacteria</taxon>
        <taxon>Bacillati</taxon>
        <taxon>Cyanobacteriota</taxon>
        <taxon>Cyanophyceae</taxon>
        <taxon>Acaryochloridales</taxon>
        <taxon>Thermosynechococcaceae</taxon>
        <taxon>Thermosynechococcus</taxon>
        <taxon>Thermosynechococcus sichuanensis</taxon>
    </lineage>
</organism>
<sequence>MKISGYFSEFSLGEVFRFLEQGQKTGCLSLKSMDDSASVPFLPATSEYYLFFRYGQIVAATTTLNHQGLRQLIEQRGYLHPLTMQRVMSRYQGNMPLGVFLKAQSVLDSPKIQLLFKQQVLTPIPYIFAWKEGHFQFDAHHPLPFAEMTGLSTSPQAVTLAGLRLLRDWTPLLDKLPLADSTIVSLVSEPPSVQLGKIEWQVWEHIDGTTTIQQIAQKLNLPVLEVQKICFRLMVMGMVEEVVNVSLHPWTAPSLSATAPSPVSEMDADPVNTSSTALSSSFLNEIIGFLKTKVSR</sequence>
<proteinExistence type="predicted"/>
<dbReference type="KEGG" id="tsq:D3A95_07320"/>
<dbReference type="Pfam" id="PF14332">
    <property type="entry name" value="DUF4388"/>
    <property type="match status" value="1"/>
</dbReference>
<gene>
    <name evidence="2" type="ORF">D3A95_07320</name>
</gene>
<reference evidence="3" key="1">
    <citation type="submission" date="2018-09" db="EMBL/GenBank/DDBJ databases">
        <title>Complete genome sequence of thermophilic cyanobacteria strain Thermosynechococcus elongatus PKUAC-SCTE542.</title>
        <authorList>
            <person name="Liang Y."/>
            <person name="Tang J."/>
            <person name="Daroch M."/>
        </authorList>
    </citation>
    <scope>NUCLEOTIDE SEQUENCE [LARGE SCALE GENOMIC DNA]</scope>
    <source>
        <strain evidence="3">E542</strain>
    </source>
</reference>
<evidence type="ECO:0000259" key="1">
    <source>
        <dbReference type="Pfam" id="PF14332"/>
    </source>
</evidence>
<dbReference type="PANTHER" id="PTHR36304">
    <property type="entry name" value="DOMAIN GTPASE-ACTIVATING PROTEIN, PUTATIVE-RELATED-RELATED"/>
    <property type="match status" value="1"/>
</dbReference>